<feature type="transmembrane region" description="Helical" evidence="1">
    <location>
        <begin position="32"/>
        <end position="52"/>
    </location>
</feature>
<name>A0AAD2BUN8_9RALS</name>
<dbReference type="AlphaFoldDB" id="A0AAD2BUN8"/>
<dbReference type="EMBL" id="CATZAZ010000009">
    <property type="protein sequence ID" value="CAJ0802824.1"/>
    <property type="molecule type" value="Genomic_DNA"/>
</dbReference>
<reference evidence="2" key="1">
    <citation type="submission" date="2023-07" db="EMBL/GenBank/DDBJ databases">
        <authorList>
            <person name="Peeters C."/>
        </authorList>
    </citation>
    <scope>NUCLEOTIDE SEQUENCE</scope>
    <source>
        <strain evidence="2">R-77560</strain>
    </source>
</reference>
<protein>
    <recommendedName>
        <fullName evidence="4">Transmembrane protein</fullName>
    </recommendedName>
</protein>
<keyword evidence="1" id="KW-1133">Transmembrane helix</keyword>
<sequence length="57" mass="5943">MEFLVGFLLGLAAGTPSEPAHPVAPLPPEVSLALGLFIIVGVVVAVFSLVRWMKEGV</sequence>
<dbReference type="RefSeq" id="WP_012435521.1">
    <property type="nucleotide sequence ID" value="NZ_CATZAZ010000009.1"/>
</dbReference>
<keyword evidence="1" id="KW-0812">Transmembrane</keyword>
<keyword evidence="1" id="KW-0472">Membrane</keyword>
<organism evidence="2 3">
    <name type="scientific">Ralstonia thomasii</name>
    <dbReference type="NCBI Taxonomy" id="3058596"/>
    <lineage>
        <taxon>Bacteria</taxon>
        <taxon>Pseudomonadati</taxon>
        <taxon>Pseudomonadota</taxon>
        <taxon>Betaproteobacteria</taxon>
        <taxon>Burkholderiales</taxon>
        <taxon>Burkholderiaceae</taxon>
        <taxon>Ralstonia</taxon>
    </lineage>
</organism>
<accession>A0AAD2BUN8</accession>
<comment type="caution">
    <text evidence="2">The sequence shown here is derived from an EMBL/GenBank/DDBJ whole genome shotgun (WGS) entry which is preliminary data.</text>
</comment>
<dbReference type="Proteomes" id="UP001189756">
    <property type="component" value="Unassembled WGS sequence"/>
</dbReference>
<evidence type="ECO:0000256" key="1">
    <source>
        <dbReference type="SAM" id="Phobius"/>
    </source>
</evidence>
<evidence type="ECO:0008006" key="4">
    <source>
        <dbReference type="Google" id="ProtNLM"/>
    </source>
</evidence>
<evidence type="ECO:0000313" key="2">
    <source>
        <dbReference type="EMBL" id="CAJ0802824.1"/>
    </source>
</evidence>
<evidence type="ECO:0000313" key="3">
    <source>
        <dbReference type="Proteomes" id="UP001189756"/>
    </source>
</evidence>
<proteinExistence type="predicted"/>
<gene>
    <name evidence="2" type="ORF">R77560_03801</name>
</gene>